<dbReference type="AlphaFoldDB" id="A0A0A0EJ11"/>
<gene>
    <name evidence="1" type="ORF">ATO9_02050</name>
</gene>
<reference evidence="1 2" key="1">
    <citation type="journal article" date="2015" name="Antonie Van Leeuwenhoek">
        <title>Pseudooceanicola atlanticus gen. nov. sp. nov., isolated from surface seawater of the Atlantic Ocean and reclassification of Oceanicola batsensis, Oceanicola marinus, Oceanicola nitratireducens, Oceanicola nanhaiensis, Oceanicola antarcticus and Oceanicola flagellatus, as Pseudooceanicola batsensis comb. nov., Pseudooceanicola marinus comb. nov., Pseudooceanicola nitratireducens comb. nov., Pseudooceanicola nanhaiensis comb. nov., Pseudooceanicola antarcticus comb. nov., and Pseudooceanicola flagellatus comb. nov.</title>
        <authorList>
            <person name="Lai Q."/>
            <person name="Li G."/>
            <person name="Liu X."/>
            <person name="Du Y."/>
            <person name="Sun F."/>
            <person name="Shao Z."/>
        </authorList>
    </citation>
    <scope>NUCLEOTIDE SEQUENCE [LARGE SCALE GENOMIC DNA]</scope>
    <source>
        <strain evidence="1 2">22II-s11g</strain>
    </source>
</reference>
<comment type="caution">
    <text evidence="1">The sequence shown here is derived from an EMBL/GenBank/DDBJ whole genome shotgun (WGS) entry which is preliminary data.</text>
</comment>
<dbReference type="OrthoDB" id="7873775at2"/>
<proteinExistence type="predicted"/>
<dbReference type="Gene3D" id="1.20.120.160">
    <property type="entry name" value="HPT domain"/>
    <property type="match status" value="1"/>
</dbReference>
<dbReference type="EMBL" id="AQQX01000001">
    <property type="protein sequence ID" value="KGM50300.1"/>
    <property type="molecule type" value="Genomic_DNA"/>
</dbReference>
<dbReference type="eggNOG" id="ENOG5032T89">
    <property type="taxonomic scope" value="Bacteria"/>
</dbReference>
<name>A0A0A0EJ11_9RHOB</name>
<dbReference type="GO" id="GO:0000160">
    <property type="term" value="P:phosphorelay signal transduction system"/>
    <property type="evidence" value="ECO:0007669"/>
    <property type="project" value="InterPro"/>
</dbReference>
<keyword evidence="2" id="KW-1185">Reference proteome</keyword>
<evidence type="ECO:0008006" key="3">
    <source>
        <dbReference type="Google" id="ProtNLM"/>
    </source>
</evidence>
<dbReference type="Proteomes" id="UP000030004">
    <property type="component" value="Unassembled WGS sequence"/>
</dbReference>
<dbReference type="SUPFAM" id="SSF47226">
    <property type="entry name" value="Histidine-containing phosphotransfer domain, HPT domain"/>
    <property type="match status" value="1"/>
</dbReference>
<organism evidence="1 2">
    <name type="scientific">Pseudooceanicola atlanticus</name>
    <dbReference type="NCBI Taxonomy" id="1461694"/>
    <lineage>
        <taxon>Bacteria</taxon>
        <taxon>Pseudomonadati</taxon>
        <taxon>Pseudomonadota</taxon>
        <taxon>Alphaproteobacteria</taxon>
        <taxon>Rhodobacterales</taxon>
        <taxon>Paracoccaceae</taxon>
        <taxon>Pseudooceanicola</taxon>
    </lineage>
</organism>
<evidence type="ECO:0000313" key="2">
    <source>
        <dbReference type="Proteomes" id="UP000030004"/>
    </source>
</evidence>
<evidence type="ECO:0000313" key="1">
    <source>
        <dbReference type="EMBL" id="KGM50300.1"/>
    </source>
</evidence>
<accession>A0A0A0EJ11</accession>
<dbReference type="STRING" id="1461694.ATO9_02050"/>
<sequence length="129" mass="14493">MSNLEHVRVLSQDEPVRLDPDRLQELYKQLGEAGAEDVVCRAMEELAVRLSHTERLFRQHKLVEMRKAARSLTGIADQIGMNDLSRVAGDVTRCIDARDAVALAATLSRLLRIGERSLTAIWDMQDVPV</sequence>
<protein>
    <recommendedName>
        <fullName evidence="3">HPt domain-containing protein</fullName>
    </recommendedName>
</protein>
<dbReference type="InterPro" id="IPR036641">
    <property type="entry name" value="HPT_dom_sf"/>
</dbReference>